<keyword evidence="4" id="KW-0698">rRNA processing</keyword>
<feature type="compositionally biased region" description="Basic residues" evidence="7">
    <location>
        <begin position="1"/>
        <end position="10"/>
    </location>
</feature>
<dbReference type="GO" id="GO:0030490">
    <property type="term" value="P:maturation of SSU-rRNA"/>
    <property type="evidence" value="ECO:0007669"/>
    <property type="project" value="TreeGrafter"/>
</dbReference>
<name>A0A5N5T3L5_9CRUS</name>
<dbReference type="PANTHER" id="PTHR23183:SF0">
    <property type="entry name" value="NUCLEOLAR PROTEIN 14"/>
    <property type="match status" value="1"/>
</dbReference>
<protein>
    <submittedName>
        <fullName evidence="8">Nucleolar protein 14-like protein</fullName>
    </submittedName>
</protein>
<comment type="subcellular location">
    <subcellularLocation>
        <location evidence="1">Nucleus</location>
        <location evidence="1">Nucleolus</location>
    </subcellularLocation>
</comment>
<organism evidence="8 9">
    <name type="scientific">Armadillidium nasatum</name>
    <dbReference type="NCBI Taxonomy" id="96803"/>
    <lineage>
        <taxon>Eukaryota</taxon>
        <taxon>Metazoa</taxon>
        <taxon>Ecdysozoa</taxon>
        <taxon>Arthropoda</taxon>
        <taxon>Crustacea</taxon>
        <taxon>Multicrustacea</taxon>
        <taxon>Malacostraca</taxon>
        <taxon>Eumalacostraca</taxon>
        <taxon>Peracarida</taxon>
        <taxon>Isopoda</taxon>
        <taxon>Oniscidea</taxon>
        <taxon>Crinocheta</taxon>
        <taxon>Armadillidiidae</taxon>
        <taxon>Armadillidium</taxon>
    </lineage>
</organism>
<feature type="non-terminal residue" evidence="8">
    <location>
        <position position="1"/>
    </location>
</feature>
<evidence type="ECO:0000256" key="7">
    <source>
        <dbReference type="SAM" id="MobiDB-lite"/>
    </source>
</evidence>
<evidence type="ECO:0000313" key="8">
    <source>
        <dbReference type="EMBL" id="KAB7499530.1"/>
    </source>
</evidence>
<evidence type="ECO:0000256" key="4">
    <source>
        <dbReference type="ARBA" id="ARBA00022552"/>
    </source>
</evidence>
<keyword evidence="5" id="KW-0539">Nucleus</keyword>
<feature type="region of interest" description="Disordered" evidence="7">
    <location>
        <begin position="1"/>
        <end position="121"/>
    </location>
</feature>
<evidence type="ECO:0000256" key="2">
    <source>
        <dbReference type="ARBA" id="ARBA00007466"/>
    </source>
</evidence>
<feature type="compositionally biased region" description="Acidic residues" evidence="7">
    <location>
        <begin position="14"/>
        <end position="84"/>
    </location>
</feature>
<reference evidence="8 9" key="1">
    <citation type="journal article" date="2019" name="PLoS Biol.">
        <title>Sex chromosomes control vertical transmission of feminizing Wolbachia symbionts in an isopod.</title>
        <authorList>
            <person name="Becking T."/>
            <person name="Chebbi M.A."/>
            <person name="Giraud I."/>
            <person name="Moumen B."/>
            <person name="Laverre T."/>
            <person name="Caubet Y."/>
            <person name="Peccoud J."/>
            <person name="Gilbert C."/>
            <person name="Cordaux R."/>
        </authorList>
    </citation>
    <scope>NUCLEOTIDE SEQUENCE [LARGE SCALE GENOMIC DNA]</scope>
    <source>
        <strain evidence="8">ANa2</strain>
        <tissue evidence="8">Whole body excluding digestive tract and cuticle</tissue>
    </source>
</reference>
<keyword evidence="9" id="KW-1185">Reference proteome</keyword>
<evidence type="ECO:0000256" key="3">
    <source>
        <dbReference type="ARBA" id="ARBA00022517"/>
    </source>
</evidence>
<dbReference type="GO" id="GO:0030692">
    <property type="term" value="C:Noc4p-Nop14p complex"/>
    <property type="evidence" value="ECO:0007669"/>
    <property type="project" value="TreeGrafter"/>
</dbReference>
<gene>
    <name evidence="8" type="ORF">Anas_02930</name>
</gene>
<dbReference type="Proteomes" id="UP000326759">
    <property type="component" value="Unassembled WGS sequence"/>
</dbReference>
<dbReference type="Pfam" id="PF04147">
    <property type="entry name" value="Nop14"/>
    <property type="match status" value="1"/>
</dbReference>
<proteinExistence type="inferred from homology"/>
<dbReference type="GO" id="GO:0032040">
    <property type="term" value="C:small-subunit processome"/>
    <property type="evidence" value="ECO:0007669"/>
    <property type="project" value="InterPro"/>
</dbReference>
<comment type="function">
    <text evidence="6">Involved in nucleolar processing of pre-18S ribosomal RNA. Has a role in the nuclear export of 40S pre-ribosomal subunit to the cytoplasm.</text>
</comment>
<evidence type="ECO:0000256" key="5">
    <source>
        <dbReference type="ARBA" id="ARBA00023242"/>
    </source>
</evidence>
<dbReference type="EMBL" id="SEYY01017948">
    <property type="protein sequence ID" value="KAB7499530.1"/>
    <property type="molecule type" value="Genomic_DNA"/>
</dbReference>
<dbReference type="AlphaFoldDB" id="A0A5N5T3L5"/>
<dbReference type="PANTHER" id="PTHR23183">
    <property type="entry name" value="NOP14"/>
    <property type="match status" value="1"/>
</dbReference>
<evidence type="ECO:0000256" key="6">
    <source>
        <dbReference type="ARBA" id="ARBA00024695"/>
    </source>
</evidence>
<dbReference type="InterPro" id="IPR007276">
    <property type="entry name" value="Nop14"/>
</dbReference>
<evidence type="ECO:0000256" key="1">
    <source>
        <dbReference type="ARBA" id="ARBA00004604"/>
    </source>
</evidence>
<accession>A0A5N5T3L5</accession>
<comment type="similarity">
    <text evidence="2">Belongs to the NOP14 family.</text>
</comment>
<dbReference type="OrthoDB" id="441771at2759"/>
<keyword evidence="3" id="KW-0690">Ribosome biogenesis</keyword>
<comment type="caution">
    <text evidence="8">The sequence shown here is derived from an EMBL/GenBank/DDBJ whole genome shotgun (WGS) entry which is preliminary data.</text>
</comment>
<evidence type="ECO:0000313" key="9">
    <source>
        <dbReference type="Proteomes" id="UP000326759"/>
    </source>
</evidence>
<sequence>KDQKQQKLKKKVDDEDDDEDEESEKVEEEDEMSDETEEEAEEDENEDEELEESENEEDEEEDLEESENEEDEEEELEESENETSGEERHEESKIRDSNKIMKKAKEETKENKQEIKDLKPTDTVKSNIENLDEEIPYTFDVPNEYDDFWNLMENRTPSQVSTIIERMIKCNHPSLGGDNKTKVNNIFAYILQTLQNICSIEPESLRGDYHPFLYINPMVPHLYTLTQLNPNDCSSALNEVLDEKYEEYLGQKIKKYPYFDTFVFLKASGLLFPASDLHHVVMTRVLTFLAQILYESKVKCGRDIVSLLFTSGVLIEYLSQSRRFLGEVSNALNGILYLAISKKDVKNNLPITPPFKSFGPFSELLVLSQSCQSSNDDLPNLKLSLINEDICLNDKWKLKFISEALILLNKLCLLWEKLPAVRAIFLPTTKLVEHLPIQFYPDSVLNLIENLKMSIKNLPKQVPHLRKEETIVKTLKMIDPCINDGSFNSKKRGDKASQEKQRLLHKLKRERKGVKRELKRDAQFLARLQLKEVLEK</sequence>
<feature type="compositionally biased region" description="Basic and acidic residues" evidence="7">
    <location>
        <begin position="85"/>
        <end position="121"/>
    </location>
</feature>